<evidence type="ECO:0000313" key="2">
    <source>
        <dbReference type="EMBL" id="TVU14141.1"/>
    </source>
</evidence>
<feature type="domain" description="DUF6598" evidence="1">
    <location>
        <begin position="17"/>
        <end position="141"/>
    </location>
</feature>
<dbReference type="OrthoDB" id="695284at2759"/>
<dbReference type="Proteomes" id="UP000324897">
    <property type="component" value="Unassembled WGS sequence"/>
</dbReference>
<name>A0A5J9TU05_9POAL</name>
<reference evidence="2 3" key="1">
    <citation type="journal article" date="2019" name="Sci. Rep.">
        <title>A high-quality genome of Eragrostis curvula grass provides insights into Poaceae evolution and supports new strategies to enhance forage quality.</title>
        <authorList>
            <person name="Carballo J."/>
            <person name="Santos B.A.C.M."/>
            <person name="Zappacosta D."/>
            <person name="Garbus I."/>
            <person name="Selva J.P."/>
            <person name="Gallo C.A."/>
            <person name="Diaz A."/>
            <person name="Albertini E."/>
            <person name="Caccamo M."/>
            <person name="Echenique V."/>
        </authorList>
    </citation>
    <scope>NUCLEOTIDE SEQUENCE [LARGE SCALE GENOMIC DNA]</scope>
    <source>
        <strain evidence="3">cv. Victoria</strain>
        <tissue evidence="2">Leaf</tissue>
    </source>
</reference>
<comment type="caution">
    <text evidence="2">The sequence shown here is derived from an EMBL/GenBank/DDBJ whole genome shotgun (WGS) entry which is preliminary data.</text>
</comment>
<organism evidence="2 3">
    <name type="scientific">Eragrostis curvula</name>
    <name type="common">weeping love grass</name>
    <dbReference type="NCBI Taxonomy" id="38414"/>
    <lineage>
        <taxon>Eukaryota</taxon>
        <taxon>Viridiplantae</taxon>
        <taxon>Streptophyta</taxon>
        <taxon>Embryophyta</taxon>
        <taxon>Tracheophyta</taxon>
        <taxon>Spermatophyta</taxon>
        <taxon>Magnoliopsida</taxon>
        <taxon>Liliopsida</taxon>
        <taxon>Poales</taxon>
        <taxon>Poaceae</taxon>
        <taxon>PACMAD clade</taxon>
        <taxon>Chloridoideae</taxon>
        <taxon>Eragrostideae</taxon>
        <taxon>Eragrostidinae</taxon>
        <taxon>Eragrostis</taxon>
    </lineage>
</organism>
<sequence length="141" mass="15867">MRLTYKPLPNYGVTSETLEVFSVKVAEISGGLQWPLDVFGVVALRDSLDRNRNVIFSRGRDSCQTLTDQDPYLLLTGPVRAAILCDPLILEASLHVRGSTQFDDKELSLLSTSFWDGCKPSASYFTLKSYTSRRSTLEFFF</sequence>
<proteinExistence type="predicted"/>
<dbReference type="PANTHER" id="PTHR33065:SF201">
    <property type="entry name" value="DUF6598 DOMAIN-CONTAINING PROTEIN"/>
    <property type="match status" value="1"/>
</dbReference>
<dbReference type="Pfam" id="PF20241">
    <property type="entry name" value="DUF6598"/>
    <property type="match status" value="1"/>
</dbReference>
<dbReference type="EMBL" id="RWGY01000031">
    <property type="protein sequence ID" value="TVU14141.1"/>
    <property type="molecule type" value="Genomic_DNA"/>
</dbReference>
<feature type="non-terminal residue" evidence="2">
    <location>
        <position position="141"/>
    </location>
</feature>
<protein>
    <recommendedName>
        <fullName evidence="1">DUF6598 domain-containing protein</fullName>
    </recommendedName>
</protein>
<evidence type="ECO:0000313" key="3">
    <source>
        <dbReference type="Proteomes" id="UP000324897"/>
    </source>
</evidence>
<gene>
    <name evidence="2" type="ORF">EJB05_37588</name>
</gene>
<keyword evidence="3" id="KW-1185">Reference proteome</keyword>
<dbReference type="PANTHER" id="PTHR33065">
    <property type="entry name" value="OS07G0486400 PROTEIN"/>
    <property type="match status" value="1"/>
</dbReference>
<dbReference type="InterPro" id="IPR046533">
    <property type="entry name" value="DUF6598"/>
</dbReference>
<dbReference type="AlphaFoldDB" id="A0A5J9TU05"/>
<dbReference type="Gramene" id="TVU14141">
    <property type="protein sequence ID" value="TVU14141"/>
    <property type="gene ID" value="EJB05_37588"/>
</dbReference>
<evidence type="ECO:0000259" key="1">
    <source>
        <dbReference type="Pfam" id="PF20241"/>
    </source>
</evidence>
<accession>A0A5J9TU05</accession>